<name>A0A098VWB9_9MICR</name>
<sequence>MCFPVSSVSRRSFVTLSQSPPKSFHIHPQKFRQRVILSDGSQIEWNCLCPQSDVLTLIQDSIVHPSWNSTKLSHQRLLLDSFGSVSKFHKKFIAAKNQDASTPASQKSPKDPTAKHMPASDVWQALENTFAALGETTKSSRTGRLEREAMVDPDEERKLAAIAASNQKKKAQKKK</sequence>
<dbReference type="InterPro" id="IPR034600">
    <property type="entry name" value="Ribosomal_bL31m"/>
</dbReference>
<keyword evidence="3" id="KW-1185">Reference proteome</keyword>
<dbReference type="VEuPathDB" id="MicrosporidiaDB:DI09_21p230"/>
<proteinExistence type="predicted"/>
<feature type="region of interest" description="Disordered" evidence="1">
    <location>
        <begin position="134"/>
        <end position="157"/>
    </location>
</feature>
<dbReference type="GeneID" id="25259071"/>
<dbReference type="GO" id="GO:0005762">
    <property type="term" value="C:mitochondrial large ribosomal subunit"/>
    <property type="evidence" value="ECO:0007669"/>
    <property type="project" value="InterPro"/>
</dbReference>
<protein>
    <submittedName>
        <fullName evidence="2">Uncharacterized protein</fullName>
    </submittedName>
</protein>
<feature type="compositionally biased region" description="Basic and acidic residues" evidence="1">
    <location>
        <begin position="143"/>
        <end position="157"/>
    </location>
</feature>
<dbReference type="Gene3D" id="6.20.130.10">
    <property type="match status" value="1"/>
</dbReference>
<evidence type="ECO:0000313" key="3">
    <source>
        <dbReference type="Proteomes" id="UP000029725"/>
    </source>
</evidence>
<dbReference type="Proteomes" id="UP000029725">
    <property type="component" value="Unassembled WGS sequence"/>
</dbReference>
<evidence type="ECO:0000313" key="2">
    <source>
        <dbReference type="EMBL" id="KGG52051.1"/>
    </source>
</evidence>
<organism evidence="2 3">
    <name type="scientific">Mitosporidium daphniae</name>
    <dbReference type="NCBI Taxonomy" id="1485682"/>
    <lineage>
        <taxon>Eukaryota</taxon>
        <taxon>Fungi</taxon>
        <taxon>Fungi incertae sedis</taxon>
        <taxon>Microsporidia</taxon>
        <taxon>Mitosporidium</taxon>
    </lineage>
</organism>
<dbReference type="GO" id="GO:0032543">
    <property type="term" value="P:mitochondrial translation"/>
    <property type="evidence" value="ECO:0007669"/>
    <property type="project" value="InterPro"/>
</dbReference>
<dbReference type="RefSeq" id="XP_013238478.1">
    <property type="nucleotide sequence ID" value="XM_013383024.1"/>
</dbReference>
<feature type="region of interest" description="Disordered" evidence="1">
    <location>
        <begin position="96"/>
        <end position="121"/>
    </location>
</feature>
<dbReference type="PANTHER" id="PTHR28174">
    <property type="entry name" value="54S RIBOSOMAL PROTEIN L36, MITOCHONDRIAL"/>
    <property type="match status" value="1"/>
</dbReference>
<accession>A0A098VWB9</accession>
<comment type="caution">
    <text evidence="2">The sequence shown here is derived from an EMBL/GenBank/DDBJ whole genome shotgun (WGS) entry which is preliminary data.</text>
</comment>
<gene>
    <name evidence="2" type="ORF">DI09_21p230</name>
</gene>
<feature type="compositionally biased region" description="Polar residues" evidence="1">
    <location>
        <begin position="98"/>
        <end position="107"/>
    </location>
</feature>
<dbReference type="AlphaFoldDB" id="A0A098VWB9"/>
<dbReference type="GO" id="GO:0003735">
    <property type="term" value="F:structural constituent of ribosome"/>
    <property type="evidence" value="ECO:0007669"/>
    <property type="project" value="InterPro"/>
</dbReference>
<dbReference type="PANTHER" id="PTHR28174:SF1">
    <property type="entry name" value="LARGE RIBOSOMAL SUBUNIT PROTEIN BL31M"/>
    <property type="match status" value="1"/>
</dbReference>
<reference evidence="2 3" key="1">
    <citation type="submission" date="2014-04" db="EMBL/GenBank/DDBJ databases">
        <title>A new species of microsporidia sheds light on the evolution of extreme parasitism.</title>
        <authorList>
            <person name="Haag K.L."/>
            <person name="James T.Y."/>
            <person name="Larsson R."/>
            <person name="Schaer T.M."/>
            <person name="Refardt D."/>
            <person name="Pombert J.-F."/>
            <person name="Ebert D."/>
        </authorList>
    </citation>
    <scope>NUCLEOTIDE SEQUENCE [LARGE SCALE GENOMIC DNA]</scope>
    <source>
        <strain evidence="2 3">UGP3</strain>
        <tissue evidence="2">Spores</tissue>
    </source>
</reference>
<dbReference type="HOGENOM" id="CLU_1532973_0_0_1"/>
<evidence type="ECO:0000256" key="1">
    <source>
        <dbReference type="SAM" id="MobiDB-lite"/>
    </source>
</evidence>
<dbReference type="EMBL" id="JMKJ01000133">
    <property type="protein sequence ID" value="KGG52051.1"/>
    <property type="molecule type" value="Genomic_DNA"/>
</dbReference>